<proteinExistence type="predicted"/>
<gene>
    <name evidence="2" type="ORF">ACFPJ6_06010</name>
</gene>
<protein>
    <submittedName>
        <fullName evidence="2">Uncharacterized protein</fullName>
    </submittedName>
</protein>
<feature type="non-terminal residue" evidence="2">
    <location>
        <position position="123"/>
    </location>
</feature>
<evidence type="ECO:0000313" key="2">
    <source>
        <dbReference type="EMBL" id="MFC5380337.1"/>
    </source>
</evidence>
<feature type="compositionally biased region" description="Polar residues" evidence="1">
    <location>
        <begin position="70"/>
        <end position="81"/>
    </location>
</feature>
<organism evidence="2 3">
    <name type="scientific">Aquipuribacter nitratireducens</name>
    <dbReference type="NCBI Taxonomy" id="650104"/>
    <lineage>
        <taxon>Bacteria</taxon>
        <taxon>Bacillati</taxon>
        <taxon>Actinomycetota</taxon>
        <taxon>Actinomycetes</taxon>
        <taxon>Micrococcales</taxon>
        <taxon>Intrasporangiaceae</taxon>
        <taxon>Aquipuribacter</taxon>
    </lineage>
</organism>
<accession>A0ABW0GKB1</accession>
<evidence type="ECO:0000256" key="1">
    <source>
        <dbReference type="SAM" id="MobiDB-lite"/>
    </source>
</evidence>
<reference evidence="3" key="1">
    <citation type="journal article" date="2019" name="Int. J. Syst. Evol. Microbiol.">
        <title>The Global Catalogue of Microorganisms (GCM) 10K type strain sequencing project: providing services to taxonomists for standard genome sequencing and annotation.</title>
        <authorList>
            <consortium name="The Broad Institute Genomics Platform"/>
            <consortium name="The Broad Institute Genome Sequencing Center for Infectious Disease"/>
            <person name="Wu L."/>
            <person name="Ma J."/>
        </authorList>
    </citation>
    <scope>NUCLEOTIDE SEQUENCE [LARGE SCALE GENOMIC DNA]</scope>
    <source>
        <strain evidence="3">CCUG 43114</strain>
    </source>
</reference>
<dbReference type="Proteomes" id="UP001596122">
    <property type="component" value="Unassembled WGS sequence"/>
</dbReference>
<feature type="region of interest" description="Disordered" evidence="1">
    <location>
        <begin position="1"/>
        <end position="123"/>
    </location>
</feature>
<dbReference type="RefSeq" id="WP_377002429.1">
    <property type="nucleotide sequence ID" value="NZ_JBHSLD010000006.1"/>
</dbReference>
<keyword evidence="3" id="KW-1185">Reference proteome</keyword>
<comment type="caution">
    <text evidence="2">The sequence shown here is derived from an EMBL/GenBank/DDBJ whole genome shotgun (WGS) entry which is preliminary data.</text>
</comment>
<evidence type="ECO:0000313" key="3">
    <source>
        <dbReference type="Proteomes" id="UP001596122"/>
    </source>
</evidence>
<name>A0ABW0GKB1_9MICO</name>
<sequence length="123" mass="12758">MVDDPRQDAADASADVPDSATETGVQRALGERRRRRLAERQGQVPLDATTSQWPVLEPPASPRPVVRQARPTSPGTATSPVLPTPGALVVGPLLEARRGGGGGGRRARRLAEQTAGAAPVAAE</sequence>
<feature type="compositionally biased region" description="Low complexity" evidence="1">
    <location>
        <begin position="10"/>
        <end position="20"/>
    </location>
</feature>
<dbReference type="EMBL" id="JBHSLD010000006">
    <property type="protein sequence ID" value="MFC5380337.1"/>
    <property type="molecule type" value="Genomic_DNA"/>
</dbReference>